<dbReference type="OrthoDB" id="288590at2759"/>
<evidence type="ECO:0000256" key="2">
    <source>
        <dbReference type="ARBA" id="ARBA00022723"/>
    </source>
</evidence>
<evidence type="ECO:0000313" key="9">
    <source>
        <dbReference type="EnsemblPlants" id="RCW19098"/>
    </source>
</evidence>
<keyword evidence="5 6" id="KW-0408">Iron</keyword>
<dbReference type="AlphaFoldDB" id="A0A368UH89"/>
<dbReference type="SMR" id="A0A368UH89"/>
<dbReference type="Gramene" id="RCW19098">
    <property type="protein sequence ID" value="RCW19098"/>
    <property type="gene ID" value="GLYMA_13G222100"/>
</dbReference>
<evidence type="ECO:0000256" key="5">
    <source>
        <dbReference type="ARBA" id="ARBA00023004"/>
    </source>
</evidence>
<dbReference type="GO" id="GO:0046872">
    <property type="term" value="F:metal ion binding"/>
    <property type="evidence" value="ECO:0007669"/>
    <property type="project" value="UniProtKB-KW"/>
</dbReference>
<dbReference type="InterPro" id="IPR026992">
    <property type="entry name" value="DIOX_N"/>
</dbReference>
<feature type="domain" description="Fe2OG dioxygenase" evidence="7">
    <location>
        <begin position="206"/>
        <end position="306"/>
    </location>
</feature>
<evidence type="ECO:0000259" key="7">
    <source>
        <dbReference type="PROSITE" id="PS51471"/>
    </source>
</evidence>
<evidence type="ECO:0000313" key="10">
    <source>
        <dbReference type="Proteomes" id="UP000008827"/>
    </source>
</evidence>
<dbReference type="GO" id="GO:0031418">
    <property type="term" value="F:L-ascorbic acid binding"/>
    <property type="evidence" value="ECO:0007669"/>
    <property type="project" value="UniProtKB-KW"/>
</dbReference>
<dbReference type="InterPro" id="IPR027443">
    <property type="entry name" value="IPNS-like_sf"/>
</dbReference>
<dbReference type="SUPFAM" id="SSF51197">
    <property type="entry name" value="Clavaminate synthase-like"/>
    <property type="match status" value="1"/>
</dbReference>
<keyword evidence="2 6" id="KW-0479">Metal-binding</keyword>
<dbReference type="KEGG" id="gmx:100802619"/>
<evidence type="ECO:0000256" key="1">
    <source>
        <dbReference type="ARBA" id="ARBA00008056"/>
    </source>
</evidence>
<keyword evidence="3" id="KW-0847">Vitamin C</keyword>
<reference evidence="9" key="3">
    <citation type="submission" date="2019-01" db="UniProtKB">
        <authorList>
            <consortium name="EnsemblPlants"/>
        </authorList>
    </citation>
    <scope>IDENTIFICATION</scope>
    <source>
        <strain evidence="9">Williams 82</strain>
    </source>
</reference>
<dbReference type="Pfam" id="PF14226">
    <property type="entry name" value="DIOX_N"/>
    <property type="match status" value="1"/>
</dbReference>
<dbReference type="RefSeq" id="XP_003542959.2">
    <property type="nucleotide sequence ID" value="XM_003542911.5"/>
</dbReference>
<dbReference type="InterPro" id="IPR005123">
    <property type="entry name" value="Oxoglu/Fe-dep_dioxygenase_dom"/>
</dbReference>
<evidence type="ECO:0000256" key="3">
    <source>
        <dbReference type="ARBA" id="ARBA00022896"/>
    </source>
</evidence>
<dbReference type="Proteomes" id="UP000008827">
    <property type="component" value="Chromosome 13"/>
</dbReference>
<organism evidence="8">
    <name type="scientific">Glycine max</name>
    <name type="common">Soybean</name>
    <name type="synonym">Glycine hispida</name>
    <dbReference type="NCBI Taxonomy" id="3847"/>
    <lineage>
        <taxon>Eukaryota</taxon>
        <taxon>Viridiplantae</taxon>
        <taxon>Streptophyta</taxon>
        <taxon>Embryophyta</taxon>
        <taxon>Tracheophyta</taxon>
        <taxon>Spermatophyta</taxon>
        <taxon>Magnoliopsida</taxon>
        <taxon>eudicotyledons</taxon>
        <taxon>Gunneridae</taxon>
        <taxon>Pentapetalae</taxon>
        <taxon>rosids</taxon>
        <taxon>fabids</taxon>
        <taxon>Fabales</taxon>
        <taxon>Fabaceae</taxon>
        <taxon>Papilionoideae</taxon>
        <taxon>50 kb inversion clade</taxon>
        <taxon>NPAAA clade</taxon>
        <taxon>indigoferoid/millettioid clade</taxon>
        <taxon>Phaseoleae</taxon>
        <taxon>Glycine</taxon>
        <taxon>Glycine subgen. Soja</taxon>
    </lineage>
</organism>
<dbReference type="EnsemblPlants" id="RCW19098">
    <property type="protein sequence ID" value="RCW19098"/>
    <property type="gene ID" value="GLYMA_13G222100"/>
</dbReference>
<dbReference type="Gene3D" id="2.60.120.330">
    <property type="entry name" value="B-lactam Antibiotic, Isopenicillin N Synthase, Chain"/>
    <property type="match status" value="1"/>
</dbReference>
<dbReference type="InterPro" id="IPR044861">
    <property type="entry name" value="IPNS-like_FE2OG_OXY"/>
</dbReference>
<dbReference type="Pfam" id="PF03171">
    <property type="entry name" value="2OG-FeII_Oxy"/>
    <property type="match status" value="1"/>
</dbReference>
<keyword evidence="4 6" id="KW-0560">Oxidoreductase</keyword>
<dbReference type="STRING" id="3847.A0A368UH89"/>
<comment type="similarity">
    <text evidence="1 6">Belongs to the iron/ascorbate-dependent oxidoreductase family.</text>
</comment>
<accession>A0A368UH89</accession>
<name>A0A368UH89_SOYBN</name>
<evidence type="ECO:0000256" key="4">
    <source>
        <dbReference type="ARBA" id="ARBA00023002"/>
    </source>
</evidence>
<dbReference type="OMA" id="VEGFFML"/>
<evidence type="ECO:0000256" key="6">
    <source>
        <dbReference type="RuleBase" id="RU003682"/>
    </source>
</evidence>
<dbReference type="InterPro" id="IPR050295">
    <property type="entry name" value="Plant_2OG-oxidoreductases"/>
</dbReference>
<dbReference type="FunFam" id="2.60.120.330:FF:000001">
    <property type="entry name" value="Protein SRG1"/>
    <property type="match status" value="1"/>
</dbReference>
<dbReference type="EMBL" id="CM000846">
    <property type="protein sequence ID" value="RCW19098.1"/>
    <property type="molecule type" value="Genomic_DNA"/>
</dbReference>
<evidence type="ECO:0000313" key="8">
    <source>
        <dbReference type="EMBL" id="RCW19098.1"/>
    </source>
</evidence>
<dbReference type="PaxDb" id="3847-GLYMA13G29390.1"/>
<dbReference type="PANTHER" id="PTHR47991">
    <property type="entry name" value="OXOGLUTARATE/IRON-DEPENDENT DIOXYGENASE"/>
    <property type="match status" value="1"/>
</dbReference>
<dbReference type="ExpressionAtlas" id="A0A368UH89">
    <property type="expression patterns" value="baseline and differential"/>
</dbReference>
<protein>
    <recommendedName>
        <fullName evidence="7">Fe2OG dioxygenase domain-containing protein</fullName>
    </recommendedName>
</protein>
<dbReference type="GeneID" id="100802619"/>
<sequence length="367" mass="41807">MVFSQSAILREEVEEAMSIQELIKKPLTSVPQRYIQLHNNEPSLLAGETFSHALPTINLKKLIHGEDIELELEKLTSACRDWGFFQLVEHGISSVVMKTLEDEVEGFFMLPMEEKMKYKVRPGDVEGYGTVIGSEDQKLDWGDRLFMKINPRSIRNPHLFPELPSSLRNILELYIEELQNLAMILMGLLGKTLKIEKRELEVFEDGIQNMRMTYYPPCPQPELVMGLSAHSDATGITILNQMNGVNGLQIKKDGVWIPVNVISEALVVNIGDIIEIMSNGAYKSVEHRATVNSEKERISVAMFFLPKFQSEIGPAVSLTNPEHPPLFKRIVVEEYIKDYFTHNKLNGKSYLEHMRITDDEKFTNASI</sequence>
<proteinExistence type="inferred from homology"/>
<dbReference type="GO" id="GO:0016491">
    <property type="term" value="F:oxidoreductase activity"/>
    <property type="evidence" value="ECO:0007669"/>
    <property type="project" value="UniProtKB-KW"/>
</dbReference>
<dbReference type="PROSITE" id="PS51471">
    <property type="entry name" value="FE2OG_OXY"/>
    <property type="match status" value="1"/>
</dbReference>
<reference evidence="8" key="2">
    <citation type="submission" date="2018-07" db="EMBL/GenBank/DDBJ databases">
        <title>WGS assembly of Glycine max.</title>
        <authorList>
            <person name="Schmutz J."/>
            <person name="Cannon S."/>
            <person name="Schlueter J."/>
            <person name="Ma J."/>
            <person name="Mitros T."/>
            <person name="Nelson W."/>
            <person name="Hyten D."/>
            <person name="Song Q."/>
            <person name="Thelen J."/>
            <person name="Cheng J."/>
            <person name="Xu D."/>
            <person name="Hellsten U."/>
            <person name="May G."/>
            <person name="Yu Y."/>
            <person name="Sakurai T."/>
            <person name="Umezawa T."/>
            <person name="Bhattacharyya M."/>
            <person name="Sandhu D."/>
            <person name="Valliyodan B."/>
            <person name="Lindquist E."/>
            <person name="Peto M."/>
            <person name="Grant D."/>
            <person name="Shu S."/>
            <person name="Goodstein D."/>
            <person name="Barry K."/>
            <person name="Futrell-Griggs M."/>
            <person name="Abernathy B."/>
            <person name="Du J."/>
            <person name="Tian Z."/>
            <person name="Zhu L."/>
            <person name="Gill N."/>
            <person name="Joshi T."/>
            <person name="Libault M."/>
            <person name="Sethuraman A."/>
            <person name="Zhang X."/>
            <person name="Shinozaki K."/>
            <person name="Nguyen H."/>
            <person name="Wing R."/>
            <person name="Cregan P."/>
            <person name="Specht J."/>
            <person name="Grimwood J."/>
            <person name="Rokhsar D."/>
            <person name="Stacey G."/>
            <person name="Shoemaker R."/>
            <person name="Jackson S."/>
        </authorList>
    </citation>
    <scope>NUCLEOTIDE SEQUENCE</scope>
    <source>
        <tissue evidence="8">Callus</tissue>
    </source>
</reference>
<gene>
    <name evidence="9" type="primary">LOC100802619</name>
    <name evidence="8" type="ORF">GLYMA_13G222100</name>
</gene>
<keyword evidence="10" id="KW-1185">Reference proteome</keyword>
<reference evidence="8 9" key="1">
    <citation type="journal article" date="2010" name="Nature">
        <title>Genome sequence of the palaeopolyploid soybean.</title>
        <authorList>
            <person name="Schmutz J."/>
            <person name="Cannon S.B."/>
            <person name="Schlueter J."/>
            <person name="Ma J."/>
            <person name="Mitros T."/>
            <person name="Nelson W."/>
            <person name="Hyten D.L."/>
            <person name="Song Q."/>
            <person name="Thelen J.J."/>
            <person name="Cheng J."/>
            <person name="Xu D."/>
            <person name="Hellsten U."/>
            <person name="May G.D."/>
            <person name="Yu Y."/>
            <person name="Sakurai T."/>
            <person name="Umezawa T."/>
            <person name="Bhattacharyya M.K."/>
            <person name="Sandhu D."/>
            <person name="Valliyodan B."/>
            <person name="Lindquist E."/>
            <person name="Peto M."/>
            <person name="Grant D."/>
            <person name="Shu S."/>
            <person name="Goodstein D."/>
            <person name="Barry K."/>
            <person name="Futrell-Griggs M."/>
            <person name="Abernathy B."/>
            <person name="Du J."/>
            <person name="Tian Z."/>
            <person name="Zhu L."/>
            <person name="Gill N."/>
            <person name="Joshi T."/>
            <person name="Libault M."/>
            <person name="Sethuraman A."/>
            <person name="Zhang X.-C."/>
            <person name="Shinozaki K."/>
            <person name="Nguyen H.T."/>
            <person name="Wing R.A."/>
            <person name="Cregan P."/>
            <person name="Specht J."/>
            <person name="Grimwood J."/>
            <person name="Rokhsar D."/>
            <person name="Stacey G."/>
            <person name="Shoemaker R.C."/>
            <person name="Jackson S.A."/>
        </authorList>
    </citation>
    <scope>NUCLEOTIDE SEQUENCE [LARGE SCALE GENOMIC DNA]</scope>
    <source>
        <strain evidence="9">cv. Williams 82</strain>
        <tissue evidence="8">Callus</tissue>
    </source>
</reference>